<evidence type="ECO:0000313" key="1">
    <source>
        <dbReference type="EMBL" id="MBA8886142.1"/>
    </source>
</evidence>
<dbReference type="Proteomes" id="UP000550401">
    <property type="component" value="Unassembled WGS sequence"/>
</dbReference>
<keyword evidence="2" id="KW-1185">Reference proteome</keyword>
<reference evidence="1 2" key="1">
    <citation type="submission" date="2020-07" db="EMBL/GenBank/DDBJ databases">
        <title>Genomic Encyclopedia of Type Strains, Phase IV (KMG-V): Genome sequencing to study the core and pangenomes of soil and plant-associated prokaryotes.</title>
        <authorList>
            <person name="Whitman W."/>
        </authorList>
    </citation>
    <scope>NUCLEOTIDE SEQUENCE [LARGE SCALE GENOMIC DNA]</scope>
    <source>
        <strain evidence="1 2">RH2WT43</strain>
    </source>
</reference>
<dbReference type="AlphaFoldDB" id="A0A839EWI7"/>
<comment type="caution">
    <text evidence="1">The sequence shown here is derived from an EMBL/GenBank/DDBJ whole genome shotgun (WGS) entry which is preliminary data.</text>
</comment>
<sequence>MKLGLTQYLAIALALSLIGNAWQLHHSGVKSGERAGDIAVVENANAGGQAAVKALQDAVAESYVGRIFDRAEAAKATAVRDAERTTLQRQHDRDVASLAARLAGECRDWAAQPACGVRVR</sequence>
<name>A0A839EWI7_9GAMM</name>
<proteinExistence type="predicted"/>
<dbReference type="EMBL" id="JACGXL010000001">
    <property type="protein sequence ID" value="MBA8886142.1"/>
    <property type="molecule type" value="Genomic_DNA"/>
</dbReference>
<accession>A0A839EWI7</accession>
<organism evidence="1 2">
    <name type="scientific">Dokdonella fugitiva</name>
    <dbReference type="NCBI Taxonomy" id="328517"/>
    <lineage>
        <taxon>Bacteria</taxon>
        <taxon>Pseudomonadati</taxon>
        <taxon>Pseudomonadota</taxon>
        <taxon>Gammaproteobacteria</taxon>
        <taxon>Lysobacterales</taxon>
        <taxon>Rhodanobacteraceae</taxon>
        <taxon>Dokdonella</taxon>
    </lineage>
</organism>
<evidence type="ECO:0000313" key="2">
    <source>
        <dbReference type="Proteomes" id="UP000550401"/>
    </source>
</evidence>
<gene>
    <name evidence="1" type="ORF">FHW12_000333</name>
</gene>
<dbReference type="RefSeq" id="WP_182529247.1">
    <property type="nucleotide sequence ID" value="NZ_JACGXL010000001.1"/>
</dbReference>
<protein>
    <submittedName>
        <fullName evidence="1">Uncharacterized protein</fullName>
    </submittedName>
</protein>